<evidence type="ECO:0000313" key="1">
    <source>
        <dbReference type="EMBL" id="CAB4955413.1"/>
    </source>
</evidence>
<protein>
    <submittedName>
        <fullName evidence="1">Unannotated protein</fullName>
    </submittedName>
</protein>
<gene>
    <name evidence="1" type="ORF">UFOPK3828_00628</name>
</gene>
<accession>A0A6J7KKR0</accession>
<proteinExistence type="predicted"/>
<reference evidence="1" key="1">
    <citation type="submission" date="2020-05" db="EMBL/GenBank/DDBJ databases">
        <authorList>
            <person name="Chiriac C."/>
            <person name="Salcher M."/>
            <person name="Ghai R."/>
            <person name="Kavagutti S V."/>
        </authorList>
    </citation>
    <scope>NUCLEOTIDE SEQUENCE</scope>
</reference>
<organism evidence="1">
    <name type="scientific">freshwater metagenome</name>
    <dbReference type="NCBI Taxonomy" id="449393"/>
    <lineage>
        <taxon>unclassified sequences</taxon>
        <taxon>metagenomes</taxon>
        <taxon>ecological metagenomes</taxon>
    </lineage>
</organism>
<dbReference type="AlphaFoldDB" id="A0A6J7KKR0"/>
<dbReference type="EMBL" id="CAFBNP010000111">
    <property type="protein sequence ID" value="CAB4955413.1"/>
    <property type="molecule type" value="Genomic_DNA"/>
</dbReference>
<sequence>MVKVGTKTRIISLLVSLTLLSSFFATSPARADELSDAKASLSTAATKLASLQTSLNIANSDITAFNIKLNATDTSTADGPAIYASFQTQLDTARAVKATIESQIPAAQSDVNTWTAKVATLTAAINAGNNCPADWGLTASNFSEGIDVGNFYFNTKVMNEINKDPRNIVVSTNFQISRDGINWTNYQIFSSQYWINSSNNYKYSSTPQYAGVIRDSYSLLKYSNARVKTVTTLDKQNCATYSLESEVKVLTTAAIPFSKTSIDELYAAYPQAFPNYQVRDQAIAAIATIKSDLATLAGSGSQFSFGKGYMGNFQLATYPRSGSCNGDINTANVGYNSTCELGIYWLYGNTIKFVDSISVVGGQSEASKQQAAMKIQLVALVAAAQKIYDSFINTSNDYSNFKNKIGDNFAAAGQAGIDQALSFSSTFATLFVSAQDTLNQLDLLSRSQYMNAELQSLVSQPRGQITKIWQSLRSNPDDAKSLAAEISNALNAPSADQIKESARVKAYDIMATADLLAANSLMQNIIDKWNKGYYKNITKEALTKEIYEVNSLRSTFSERLNTTNQIYAQLNSSIVNAKTSAEISNWKNIQATYANITRNYSNALASLEKATSYHKMVQPIGSAEVQNELAKSNAVLLFSNIEIQNLKTGLADYENMVVAKRIASNSSAYEAEVNRLQKLLSGYSQNMSEISAGLSLASKYLSTGTDSQSWQQIQTSYTSAMNNLASSTSIAKSMLVILTKQKKSANGAEIESDPDATGPNFVDDNGEDEVAAGTIVSKKDKQGRYLITVTSNQADTDITIKAIKSKSKAIVFNGTTDADGNYYLRTTRKLVGYTLQLVLDSEILAKTSKLK</sequence>
<name>A0A6J7KKR0_9ZZZZ</name>